<evidence type="ECO:0000259" key="6">
    <source>
        <dbReference type="Pfam" id="PF25967"/>
    </source>
</evidence>
<evidence type="ECO:0000259" key="3">
    <source>
        <dbReference type="Pfam" id="PF25876"/>
    </source>
</evidence>
<name>A0A1I7NIV6_9HYPH</name>
<feature type="domain" description="Multidrug resistance protein MdtA-like C-terminal permuted SH3" evidence="6">
    <location>
        <begin position="326"/>
        <end position="384"/>
    </location>
</feature>
<gene>
    <name evidence="7" type="ORF">SAMN04488557_2342</name>
</gene>
<dbReference type="GO" id="GO:0005886">
    <property type="term" value="C:plasma membrane"/>
    <property type="evidence" value="ECO:0007669"/>
    <property type="project" value="TreeGrafter"/>
</dbReference>
<dbReference type="Gene3D" id="2.40.30.170">
    <property type="match status" value="1"/>
</dbReference>
<organism evidence="7 8">
    <name type="scientific">Hyphomicrobium facile</name>
    <dbReference type="NCBI Taxonomy" id="51670"/>
    <lineage>
        <taxon>Bacteria</taxon>
        <taxon>Pseudomonadati</taxon>
        <taxon>Pseudomonadota</taxon>
        <taxon>Alphaproteobacteria</taxon>
        <taxon>Hyphomicrobiales</taxon>
        <taxon>Hyphomicrobiaceae</taxon>
        <taxon>Hyphomicrobium</taxon>
    </lineage>
</organism>
<evidence type="ECO:0000313" key="7">
    <source>
        <dbReference type="EMBL" id="SFV34496.1"/>
    </source>
</evidence>
<dbReference type="STRING" id="51670.SAMN04488557_2342"/>
<dbReference type="FunFam" id="2.40.420.20:FF:000001">
    <property type="entry name" value="Efflux RND transporter periplasmic adaptor subunit"/>
    <property type="match status" value="1"/>
</dbReference>
<dbReference type="SUPFAM" id="SSF111369">
    <property type="entry name" value="HlyD-like secretion proteins"/>
    <property type="match status" value="1"/>
</dbReference>
<reference evidence="8" key="1">
    <citation type="submission" date="2016-10" db="EMBL/GenBank/DDBJ databases">
        <authorList>
            <person name="Varghese N."/>
            <person name="Submissions S."/>
        </authorList>
    </citation>
    <scope>NUCLEOTIDE SEQUENCE [LARGE SCALE GENOMIC DNA]</scope>
    <source>
        <strain evidence="8">DSM 1565</strain>
    </source>
</reference>
<dbReference type="PANTHER" id="PTHR30158">
    <property type="entry name" value="ACRA/E-RELATED COMPONENT OF DRUG EFFLUX TRANSPORTER"/>
    <property type="match status" value="1"/>
</dbReference>
<dbReference type="InterPro" id="IPR058626">
    <property type="entry name" value="MdtA-like_b-barrel"/>
</dbReference>
<dbReference type="EMBL" id="FPCH01000002">
    <property type="protein sequence ID" value="SFV34496.1"/>
    <property type="molecule type" value="Genomic_DNA"/>
</dbReference>
<evidence type="ECO:0000259" key="4">
    <source>
        <dbReference type="Pfam" id="PF25917"/>
    </source>
</evidence>
<feature type="domain" description="Multidrug resistance protein MdtA-like alpha-helical hairpin" evidence="3">
    <location>
        <begin position="125"/>
        <end position="194"/>
    </location>
</feature>
<dbReference type="Proteomes" id="UP000199423">
    <property type="component" value="Unassembled WGS sequence"/>
</dbReference>
<sequence length="413" mass="44218">MGDESVLRSSGRSCMTRAITRSPGSGRGWRATVACFVASTLALSACGDKNTFVPPPPPKIDVALPLKESVTRYLTTTGSTAAVNSTTLVARVQGFIQAIKYQDGDFVKTGQVLFVIEQQPYQLALQQAEAGLASATASTTQTTADYNRQLDLAAKNIASQATLDTATANKAAAVAKQQQSQVDIDQAKLNLSYTEVRAPFDGIVTSREVSLGQLVGAGSPTTLATIVQLEPIYVNFSISEVDVQEIRSEMRARGITSEELKKIPVEVGLQSEKGYPHHGTLDYVAPSITAATGTLAVRGVLPNKDRGLLPGYFVRVRVPRAQQPDSLLVPDRVIGSDQSGRYVLIVNKDDVVEQRKVELGQQVGDLRVIEKGITPDDRVVTSGLMTVVPGQKIEPELTTISKPEAERQADGAQ</sequence>
<dbReference type="GO" id="GO:0022857">
    <property type="term" value="F:transmembrane transporter activity"/>
    <property type="evidence" value="ECO:0007669"/>
    <property type="project" value="InterPro"/>
</dbReference>
<proteinExistence type="inferred from homology"/>
<evidence type="ECO:0000313" key="8">
    <source>
        <dbReference type="Proteomes" id="UP000199423"/>
    </source>
</evidence>
<dbReference type="PANTHER" id="PTHR30158:SF24">
    <property type="entry name" value="HLYD FAMILY SECRETION PROTEIN"/>
    <property type="match status" value="1"/>
</dbReference>
<dbReference type="InterPro" id="IPR058627">
    <property type="entry name" value="MdtA-like_C"/>
</dbReference>
<dbReference type="AlphaFoldDB" id="A0A1I7NIV6"/>
<accession>A0A1I7NIV6</accession>
<dbReference type="Pfam" id="PF25944">
    <property type="entry name" value="Beta-barrel_RND"/>
    <property type="match status" value="1"/>
</dbReference>
<evidence type="ECO:0000259" key="5">
    <source>
        <dbReference type="Pfam" id="PF25944"/>
    </source>
</evidence>
<dbReference type="Gene3D" id="2.40.50.100">
    <property type="match status" value="1"/>
</dbReference>
<dbReference type="Gene3D" id="1.10.287.470">
    <property type="entry name" value="Helix hairpin bin"/>
    <property type="match status" value="1"/>
</dbReference>
<dbReference type="Pfam" id="PF25876">
    <property type="entry name" value="HH_MFP_RND"/>
    <property type="match status" value="1"/>
</dbReference>
<dbReference type="Gene3D" id="2.40.420.20">
    <property type="match status" value="1"/>
</dbReference>
<evidence type="ECO:0000256" key="2">
    <source>
        <dbReference type="ARBA" id="ARBA00009477"/>
    </source>
</evidence>
<dbReference type="InterPro" id="IPR058624">
    <property type="entry name" value="MdtA-like_HH"/>
</dbReference>
<dbReference type="GO" id="GO:0046677">
    <property type="term" value="P:response to antibiotic"/>
    <property type="evidence" value="ECO:0007669"/>
    <property type="project" value="TreeGrafter"/>
</dbReference>
<dbReference type="InterPro" id="IPR006143">
    <property type="entry name" value="RND_pump_MFP"/>
</dbReference>
<dbReference type="Pfam" id="PF25967">
    <property type="entry name" value="RND-MFP_C"/>
    <property type="match status" value="1"/>
</dbReference>
<feature type="domain" description="Multidrug resistance protein MdtA-like beta-barrel" evidence="5">
    <location>
        <begin position="231"/>
        <end position="318"/>
    </location>
</feature>
<dbReference type="Pfam" id="PF25917">
    <property type="entry name" value="BSH_RND"/>
    <property type="match status" value="1"/>
</dbReference>
<keyword evidence="8" id="KW-1185">Reference proteome</keyword>
<evidence type="ECO:0000256" key="1">
    <source>
        <dbReference type="ARBA" id="ARBA00004196"/>
    </source>
</evidence>
<comment type="similarity">
    <text evidence="2">Belongs to the membrane fusion protein (MFP) (TC 8.A.1) family.</text>
</comment>
<protein>
    <submittedName>
        <fullName evidence="7">RND family efflux transporter, MFP subunit</fullName>
    </submittedName>
</protein>
<dbReference type="InterPro" id="IPR058625">
    <property type="entry name" value="MdtA-like_BSH"/>
</dbReference>
<dbReference type="GO" id="GO:0030313">
    <property type="term" value="C:cell envelope"/>
    <property type="evidence" value="ECO:0007669"/>
    <property type="project" value="UniProtKB-SubCell"/>
</dbReference>
<dbReference type="NCBIfam" id="TIGR01730">
    <property type="entry name" value="RND_mfp"/>
    <property type="match status" value="1"/>
</dbReference>
<feature type="domain" description="Multidrug resistance protein MdtA-like barrel-sandwich hybrid" evidence="4">
    <location>
        <begin position="86"/>
        <end position="226"/>
    </location>
</feature>
<comment type="subcellular location">
    <subcellularLocation>
        <location evidence="1">Cell envelope</location>
    </subcellularLocation>
</comment>